<keyword evidence="4" id="KW-1185">Reference proteome</keyword>
<evidence type="ECO:0000313" key="4">
    <source>
        <dbReference type="Proteomes" id="UP000305041"/>
    </source>
</evidence>
<comment type="caution">
    <text evidence="3">The sequence shown here is derived from an EMBL/GenBank/DDBJ whole genome shotgun (WGS) entry which is preliminary data.</text>
</comment>
<dbReference type="Proteomes" id="UP000305041">
    <property type="component" value="Unassembled WGS sequence"/>
</dbReference>
<feature type="compositionally biased region" description="Polar residues" evidence="1">
    <location>
        <begin position="1"/>
        <end position="13"/>
    </location>
</feature>
<accession>A0ABY2UPK1</accession>
<dbReference type="Gene3D" id="3.30.450.40">
    <property type="match status" value="1"/>
</dbReference>
<dbReference type="SMART" id="SM00065">
    <property type="entry name" value="GAF"/>
    <property type="match status" value="2"/>
</dbReference>
<proteinExistence type="predicted"/>
<dbReference type="EMBL" id="VAUA01000013">
    <property type="protein sequence ID" value="TLP56566.1"/>
    <property type="molecule type" value="Genomic_DNA"/>
</dbReference>
<dbReference type="SUPFAM" id="SSF55781">
    <property type="entry name" value="GAF domain-like"/>
    <property type="match status" value="2"/>
</dbReference>
<evidence type="ECO:0000313" key="3">
    <source>
        <dbReference type="EMBL" id="TLP56566.1"/>
    </source>
</evidence>
<sequence>MENGSASSNSPAAQTEGGRLRPTSSDLELLSASTGREFLQTFVDLLQEVIQTDFIAISELRVTDEERIQVKAGWMDGESLESFEYDACFTPCLEAIKSAEIVLIHEDVQSAFPKDELLQHKKLESFLGYPVLNSQGEVIGLIQLGWRQQTSVGECHQILDTIRDFSLRVATELENLRTMRILEALARGPDLGSSKGVFHLIAEQIQQLLGVKAVFVAECSQQDRSTFSILAYCEGGRWLHEMEGTALSYEGRPCEMLESQEEFRIQSGLAGAYPEQERYLTAPFDSYLGVRVSDAAGNTIGHFVVFHDVPITTHKLETKLLAILRDRLGFEILRRRLEN</sequence>
<evidence type="ECO:0000256" key="1">
    <source>
        <dbReference type="SAM" id="MobiDB-lite"/>
    </source>
</evidence>
<dbReference type="InterPro" id="IPR029016">
    <property type="entry name" value="GAF-like_dom_sf"/>
</dbReference>
<organism evidence="3 4">
    <name type="scientific">Parasedimentitalea maritima</name>
    <dbReference type="NCBI Taxonomy" id="2578117"/>
    <lineage>
        <taxon>Bacteria</taxon>
        <taxon>Pseudomonadati</taxon>
        <taxon>Pseudomonadota</taxon>
        <taxon>Alphaproteobacteria</taxon>
        <taxon>Rhodobacterales</taxon>
        <taxon>Paracoccaceae</taxon>
        <taxon>Parasedimentitalea</taxon>
    </lineage>
</organism>
<dbReference type="InterPro" id="IPR003018">
    <property type="entry name" value="GAF"/>
</dbReference>
<dbReference type="RefSeq" id="WP_138165204.1">
    <property type="nucleotide sequence ID" value="NZ_VAUA01000013.1"/>
</dbReference>
<protein>
    <submittedName>
        <fullName evidence="3">GAF domain-containing protein</fullName>
    </submittedName>
</protein>
<evidence type="ECO:0000259" key="2">
    <source>
        <dbReference type="SMART" id="SM00065"/>
    </source>
</evidence>
<reference evidence="3 4" key="1">
    <citation type="submission" date="2019-05" db="EMBL/GenBank/DDBJ databases">
        <title>Draft genome sequence of Pelagicola sp. DSW4-44.</title>
        <authorList>
            <person name="Oh J."/>
        </authorList>
    </citation>
    <scope>NUCLEOTIDE SEQUENCE [LARGE SCALE GENOMIC DNA]</scope>
    <source>
        <strain evidence="3 4">DSW4-44</strain>
    </source>
</reference>
<feature type="region of interest" description="Disordered" evidence="1">
    <location>
        <begin position="1"/>
        <end position="24"/>
    </location>
</feature>
<feature type="domain" description="GAF" evidence="2">
    <location>
        <begin position="34"/>
        <end position="183"/>
    </location>
</feature>
<feature type="domain" description="GAF" evidence="2">
    <location>
        <begin position="193"/>
        <end position="339"/>
    </location>
</feature>
<gene>
    <name evidence="3" type="ORF">FEE96_21635</name>
</gene>
<dbReference type="Pfam" id="PF01590">
    <property type="entry name" value="GAF"/>
    <property type="match status" value="1"/>
</dbReference>
<name>A0ABY2UPK1_9RHOB</name>